<organism evidence="3">
    <name type="scientific">Menopon gallinae</name>
    <name type="common">poultry shaft louse</name>
    <dbReference type="NCBI Taxonomy" id="328185"/>
    <lineage>
        <taxon>Eukaryota</taxon>
        <taxon>Metazoa</taxon>
        <taxon>Ecdysozoa</taxon>
        <taxon>Arthropoda</taxon>
        <taxon>Hexapoda</taxon>
        <taxon>Insecta</taxon>
        <taxon>Pterygota</taxon>
        <taxon>Neoptera</taxon>
        <taxon>Paraneoptera</taxon>
        <taxon>Psocodea</taxon>
        <taxon>Troctomorpha</taxon>
        <taxon>Phthiraptera</taxon>
        <taxon>Amblycera</taxon>
        <taxon>Menoponidae</taxon>
        <taxon>Menopon</taxon>
    </lineage>
</organism>
<dbReference type="EMBL" id="JARGDH010000003">
    <property type="protein sequence ID" value="KAL0273333.1"/>
    <property type="molecule type" value="Genomic_DNA"/>
</dbReference>
<comment type="caution">
    <text evidence="3">The sequence shown here is derived from an EMBL/GenBank/DDBJ whole genome shotgun (WGS) entry which is preliminary data.</text>
</comment>
<accession>A0AAW2HVJ4</accession>
<evidence type="ECO:0008006" key="4">
    <source>
        <dbReference type="Google" id="ProtNLM"/>
    </source>
</evidence>
<evidence type="ECO:0000256" key="2">
    <source>
        <dbReference type="SAM" id="Phobius"/>
    </source>
</evidence>
<feature type="transmembrane region" description="Helical" evidence="2">
    <location>
        <begin position="340"/>
        <end position="359"/>
    </location>
</feature>
<feature type="compositionally biased region" description="Basic and acidic residues" evidence="1">
    <location>
        <begin position="1"/>
        <end position="12"/>
    </location>
</feature>
<feature type="transmembrane region" description="Helical" evidence="2">
    <location>
        <begin position="206"/>
        <end position="224"/>
    </location>
</feature>
<feature type="transmembrane region" description="Helical" evidence="2">
    <location>
        <begin position="315"/>
        <end position="334"/>
    </location>
</feature>
<evidence type="ECO:0000313" key="3">
    <source>
        <dbReference type="EMBL" id="KAL0273333.1"/>
    </source>
</evidence>
<keyword evidence="2" id="KW-0812">Transmembrane</keyword>
<dbReference type="AlphaFoldDB" id="A0AAW2HVJ4"/>
<reference evidence="3" key="1">
    <citation type="journal article" date="2024" name="Gigascience">
        <title>Chromosome-level genome of the poultry shaft louse Menopon gallinae provides insight into the host-switching and adaptive evolution of parasitic lice.</title>
        <authorList>
            <person name="Xu Y."/>
            <person name="Ma L."/>
            <person name="Liu S."/>
            <person name="Liang Y."/>
            <person name="Liu Q."/>
            <person name="He Z."/>
            <person name="Tian L."/>
            <person name="Duan Y."/>
            <person name="Cai W."/>
            <person name="Li H."/>
            <person name="Song F."/>
        </authorList>
    </citation>
    <scope>NUCLEOTIDE SEQUENCE</scope>
    <source>
        <strain evidence="3">Cailab_2023a</strain>
    </source>
</reference>
<gene>
    <name evidence="3" type="ORF">PYX00_006026</name>
</gene>
<protein>
    <recommendedName>
        <fullName evidence="4">Gustatory receptor</fullName>
    </recommendedName>
</protein>
<feature type="transmembrane region" description="Helical" evidence="2">
    <location>
        <begin position="123"/>
        <end position="141"/>
    </location>
</feature>
<feature type="transmembrane region" description="Helical" evidence="2">
    <location>
        <begin position="161"/>
        <end position="185"/>
    </location>
</feature>
<sequence>MGQLLVERKEGNPRGVAGGDRGGRKRTQRFQQLSCGISTVYSTSLAELIQTSARCGRFPSAICNSQQNSRDRYKSQQEEARAAVVFRTAAGMHYQTPLERFTLLFFGFSVREGRFRLLRGGRLALAAQTAFLVISWIYFCHGLEDLRFDSFTAMFYHLDGYGFYLSVILFLSMVMVKSSGIAFILNGTVSLQADLRKLSETPDAKRYLTVTYGFLAVNLLSNVVLCSDPWYGYCNWCGYCNLSSAAFCHYNFMVVLLFCVLTSGIERVHSVMNRDLMTVSLIRDPMTKIRNLKTLRSIHFSVCSIGKRHKRCFGLYNLITAMVEVVMTVNLFTVFGTLNYMIRICWIFSFCWNVILRVYHIQNLVKEVGI</sequence>
<keyword evidence="2" id="KW-1133">Transmembrane helix</keyword>
<evidence type="ECO:0000256" key="1">
    <source>
        <dbReference type="SAM" id="MobiDB-lite"/>
    </source>
</evidence>
<feature type="transmembrane region" description="Helical" evidence="2">
    <location>
        <begin position="244"/>
        <end position="265"/>
    </location>
</feature>
<keyword evidence="2" id="KW-0472">Membrane</keyword>
<name>A0AAW2HVJ4_9NEOP</name>
<proteinExistence type="predicted"/>
<feature type="region of interest" description="Disordered" evidence="1">
    <location>
        <begin position="1"/>
        <end position="25"/>
    </location>
</feature>